<keyword evidence="9" id="KW-0675">Receptor</keyword>
<dbReference type="RefSeq" id="WP_089397623.1">
    <property type="nucleotide sequence ID" value="NZ_FZOT01000001.1"/>
</dbReference>
<evidence type="ECO:0000313" key="18">
    <source>
        <dbReference type="Proteomes" id="UP000198284"/>
    </source>
</evidence>
<sequence length="668" mass="71420">MPKHSLMAGAVLHALWLFAASASAQEGDQTLPTVEVTATPFNASEGAQILTPAKVLSGAELRNKLGTSLGATLNDELGVSASGFGAGASRPIIRGLEGPRLRIMQNGMGVGDVSTVSNDHAVAIESSTARQIEILRGPAALLYGSGAIGGLVNIVNDRIPTELMPAPTGEAELRYSTADQGKNLSFATDAAAGTIGLHLDGHARTTGDYRIPGFAAPGDAASSYGVLPISFTHSRSLGFGASHIGDWGYVGASVATRRDRYGIPTAERSSIDLSETRFDADGLVRKPVEGIRSIRVRLASTDYEHVEQTAAGAPASRFLNRTLESRWEAVHEPLSGWRGTVGIQTERNRYSALSASTGRADTVPITRSSSVAAFIVEEKDVGPFTASAGLRLENLSRSPERAGLQDRSFNLASYSVGGLWRFLPGYGLGTTLSIAQRAPGTEELYSNGPHESTASFDIGNAALGKETSRNIELSLQKTEGLVRWRGNLFQNRVKDFIYARDTGVLVDESGAIDPAGEFRRRLWSQGDATIRGAEAEVSYNLRGDGLSLRAFADTSRGRLDGAGNLPLQPASRIGLDAGYKRGAWRSTASLIHAYRQERLASFEANPTPGYTRLDASLSYDQRIGRTRVTWFMLANNLLNQDIRLSTSLLREVAPQPGRNVTMGVRTTF</sequence>
<keyword evidence="5 11" id="KW-0812">Transmembrane</keyword>
<evidence type="ECO:0000313" key="17">
    <source>
        <dbReference type="EMBL" id="SNS18596.1"/>
    </source>
</evidence>
<name>A0A239CEC7_9BURK</name>
<evidence type="ECO:0000259" key="15">
    <source>
        <dbReference type="Pfam" id="PF00593"/>
    </source>
</evidence>
<dbReference type="InterPro" id="IPR039426">
    <property type="entry name" value="TonB-dep_rcpt-like"/>
</dbReference>
<comment type="similarity">
    <text evidence="2 11 13">Belongs to the TonB-dependent receptor family.</text>
</comment>
<dbReference type="SUPFAM" id="SSF56935">
    <property type="entry name" value="Porins"/>
    <property type="match status" value="1"/>
</dbReference>
<dbReference type="PROSITE" id="PS52016">
    <property type="entry name" value="TONB_DEPENDENT_REC_3"/>
    <property type="match status" value="1"/>
</dbReference>
<evidence type="ECO:0000256" key="2">
    <source>
        <dbReference type="ARBA" id="ARBA00009810"/>
    </source>
</evidence>
<dbReference type="PANTHER" id="PTHR30069:SF40">
    <property type="entry name" value="TONB-DEPENDENT RECEPTOR NMB0964-RELATED"/>
    <property type="match status" value="1"/>
</dbReference>
<reference evidence="17 18" key="1">
    <citation type="submission" date="2017-06" db="EMBL/GenBank/DDBJ databases">
        <authorList>
            <person name="Kim H.J."/>
            <person name="Triplett B.A."/>
        </authorList>
    </citation>
    <scope>NUCLEOTIDE SEQUENCE [LARGE SCALE GENOMIC DNA]</scope>
    <source>
        <strain evidence="17 18">U15</strain>
    </source>
</reference>
<dbReference type="GO" id="GO:0015344">
    <property type="term" value="F:siderophore uptake transmembrane transporter activity"/>
    <property type="evidence" value="ECO:0007669"/>
    <property type="project" value="TreeGrafter"/>
</dbReference>
<keyword evidence="3 11" id="KW-0813">Transport</keyword>
<dbReference type="Proteomes" id="UP000198284">
    <property type="component" value="Unassembled WGS sequence"/>
</dbReference>
<dbReference type="InterPro" id="IPR036942">
    <property type="entry name" value="Beta-barrel_TonB_sf"/>
</dbReference>
<dbReference type="AlphaFoldDB" id="A0A239CEC7"/>
<dbReference type="OrthoDB" id="9795928at2"/>
<evidence type="ECO:0000256" key="5">
    <source>
        <dbReference type="ARBA" id="ARBA00022692"/>
    </source>
</evidence>
<evidence type="ECO:0000256" key="8">
    <source>
        <dbReference type="ARBA" id="ARBA00023136"/>
    </source>
</evidence>
<dbReference type="Gene3D" id="2.170.130.10">
    <property type="entry name" value="TonB-dependent receptor, plug domain"/>
    <property type="match status" value="1"/>
</dbReference>
<evidence type="ECO:0000259" key="16">
    <source>
        <dbReference type="Pfam" id="PF07715"/>
    </source>
</evidence>
<evidence type="ECO:0000256" key="10">
    <source>
        <dbReference type="ARBA" id="ARBA00023237"/>
    </source>
</evidence>
<comment type="subcellular location">
    <subcellularLocation>
        <location evidence="1 11">Cell outer membrane</location>
        <topology evidence="1 11">Multi-pass membrane protein</topology>
    </subcellularLocation>
</comment>
<dbReference type="GO" id="GO:0009279">
    <property type="term" value="C:cell outer membrane"/>
    <property type="evidence" value="ECO:0007669"/>
    <property type="project" value="UniProtKB-SubCell"/>
</dbReference>
<dbReference type="Gene3D" id="2.40.170.20">
    <property type="entry name" value="TonB-dependent receptor, beta-barrel domain"/>
    <property type="match status" value="1"/>
</dbReference>
<dbReference type="PROSITE" id="PS01156">
    <property type="entry name" value="TONB_DEPENDENT_REC_2"/>
    <property type="match status" value="1"/>
</dbReference>
<evidence type="ECO:0000256" key="12">
    <source>
        <dbReference type="PROSITE-ProRule" id="PRU10144"/>
    </source>
</evidence>
<dbReference type="Pfam" id="PF00593">
    <property type="entry name" value="TonB_dep_Rec_b-barrel"/>
    <property type="match status" value="1"/>
</dbReference>
<organism evidence="17 18">
    <name type="scientific">Noviherbaspirillum humi</name>
    <dbReference type="NCBI Taxonomy" id="1688639"/>
    <lineage>
        <taxon>Bacteria</taxon>
        <taxon>Pseudomonadati</taxon>
        <taxon>Pseudomonadota</taxon>
        <taxon>Betaproteobacteria</taxon>
        <taxon>Burkholderiales</taxon>
        <taxon>Oxalobacteraceae</taxon>
        <taxon>Noviherbaspirillum</taxon>
    </lineage>
</organism>
<evidence type="ECO:0000256" key="11">
    <source>
        <dbReference type="PROSITE-ProRule" id="PRU01360"/>
    </source>
</evidence>
<evidence type="ECO:0000256" key="1">
    <source>
        <dbReference type="ARBA" id="ARBA00004571"/>
    </source>
</evidence>
<gene>
    <name evidence="17" type="ORF">SAMN06265795_101419</name>
</gene>
<dbReference type="PANTHER" id="PTHR30069">
    <property type="entry name" value="TONB-DEPENDENT OUTER MEMBRANE RECEPTOR"/>
    <property type="match status" value="1"/>
</dbReference>
<feature type="chain" id="PRO_5013212373" evidence="14">
    <location>
        <begin position="25"/>
        <end position="668"/>
    </location>
</feature>
<dbReference type="InterPro" id="IPR000531">
    <property type="entry name" value="Beta-barrel_TonB"/>
</dbReference>
<keyword evidence="7 13" id="KW-0798">TonB box</keyword>
<evidence type="ECO:0000256" key="7">
    <source>
        <dbReference type="ARBA" id="ARBA00023077"/>
    </source>
</evidence>
<keyword evidence="4 11" id="KW-1134">Transmembrane beta strand</keyword>
<protein>
    <submittedName>
        <fullName evidence="17">Iron complex outermembrane recepter protein</fullName>
    </submittedName>
</protein>
<evidence type="ECO:0000256" key="4">
    <source>
        <dbReference type="ARBA" id="ARBA00022452"/>
    </source>
</evidence>
<feature type="domain" description="TonB-dependent receptor plug" evidence="16">
    <location>
        <begin position="51"/>
        <end position="150"/>
    </location>
</feature>
<evidence type="ECO:0000256" key="6">
    <source>
        <dbReference type="ARBA" id="ARBA00022729"/>
    </source>
</evidence>
<evidence type="ECO:0000256" key="3">
    <source>
        <dbReference type="ARBA" id="ARBA00022448"/>
    </source>
</evidence>
<feature type="short sequence motif" description="TonB C-terminal box" evidence="12">
    <location>
        <begin position="651"/>
        <end position="668"/>
    </location>
</feature>
<dbReference type="InterPro" id="IPR010917">
    <property type="entry name" value="TonB_rcpt_CS"/>
</dbReference>
<dbReference type="Pfam" id="PF07715">
    <property type="entry name" value="Plug"/>
    <property type="match status" value="1"/>
</dbReference>
<dbReference type="InterPro" id="IPR037066">
    <property type="entry name" value="Plug_dom_sf"/>
</dbReference>
<dbReference type="InterPro" id="IPR012910">
    <property type="entry name" value="Plug_dom"/>
</dbReference>
<keyword evidence="18" id="KW-1185">Reference proteome</keyword>
<evidence type="ECO:0000256" key="14">
    <source>
        <dbReference type="SAM" id="SignalP"/>
    </source>
</evidence>
<evidence type="ECO:0000256" key="9">
    <source>
        <dbReference type="ARBA" id="ARBA00023170"/>
    </source>
</evidence>
<dbReference type="EMBL" id="FZOT01000001">
    <property type="protein sequence ID" value="SNS18596.1"/>
    <property type="molecule type" value="Genomic_DNA"/>
</dbReference>
<feature type="domain" description="TonB-dependent receptor-like beta-barrel" evidence="15">
    <location>
        <begin position="232"/>
        <end position="637"/>
    </location>
</feature>
<accession>A0A239CEC7</accession>
<feature type="signal peptide" evidence="14">
    <location>
        <begin position="1"/>
        <end position="24"/>
    </location>
</feature>
<dbReference type="GO" id="GO:0044718">
    <property type="term" value="P:siderophore transmembrane transport"/>
    <property type="evidence" value="ECO:0007669"/>
    <property type="project" value="TreeGrafter"/>
</dbReference>
<evidence type="ECO:0000256" key="13">
    <source>
        <dbReference type="RuleBase" id="RU003357"/>
    </source>
</evidence>
<keyword evidence="6 14" id="KW-0732">Signal</keyword>
<keyword evidence="8 11" id="KW-0472">Membrane</keyword>
<keyword evidence="10 11" id="KW-0998">Cell outer membrane</keyword>
<proteinExistence type="inferred from homology"/>